<sequence length="239" mass="27919">MIGKLWSKLDDAERRLRRSFGMDIESKSGRRWAKLHYHVFDHAFLRSFWTNFDEIGPGVYRSNQPTTGRFETYAEMGVKTIINLRGEDKYSYYLFEKETCDRLGMKLIDIKMWARMATKKARILEAIEAIRTSEKPLIFHCKSGADRTGLMGAVYKLVFEDATVDEARKQLGLRYIHLKQTATGIQDYILDVYEARLNLEKISFEDWIRHEYVGKQLQKGFDEKIKPAQLAKQLMTDAA</sequence>
<dbReference type="RefSeq" id="WP_103909360.1">
    <property type="nucleotide sequence ID" value="NZ_FNUZ01000001.1"/>
</dbReference>
<dbReference type="PROSITE" id="PS00383">
    <property type="entry name" value="TYR_PHOSPHATASE_1"/>
    <property type="match status" value="1"/>
</dbReference>
<dbReference type="InterPro" id="IPR000387">
    <property type="entry name" value="Tyr_Pase_dom"/>
</dbReference>
<accession>A0A1H5RXZ6</accession>
<keyword evidence="4" id="KW-1185">Reference proteome</keyword>
<comment type="similarity">
    <text evidence="1">Belongs to the protein-tyrosine phosphatase family.</text>
</comment>
<dbReference type="InterPro" id="IPR055214">
    <property type="entry name" value="PTP-NADK"/>
</dbReference>
<protein>
    <submittedName>
        <fullName evidence="3">Tyrosine phosphatase family protein</fullName>
    </submittedName>
</protein>
<evidence type="ECO:0000259" key="2">
    <source>
        <dbReference type="PROSITE" id="PS50056"/>
    </source>
</evidence>
<evidence type="ECO:0000313" key="3">
    <source>
        <dbReference type="EMBL" id="SEF42994.1"/>
    </source>
</evidence>
<dbReference type="PANTHER" id="PTHR31126">
    <property type="entry name" value="TYROSINE-PROTEIN PHOSPHATASE"/>
    <property type="match status" value="1"/>
</dbReference>
<organism evidence="3 4">
    <name type="scientific">Thalassococcus halodurans</name>
    <dbReference type="NCBI Taxonomy" id="373675"/>
    <lineage>
        <taxon>Bacteria</taxon>
        <taxon>Pseudomonadati</taxon>
        <taxon>Pseudomonadota</taxon>
        <taxon>Alphaproteobacteria</taxon>
        <taxon>Rhodobacterales</taxon>
        <taxon>Roseobacteraceae</taxon>
        <taxon>Thalassococcus</taxon>
    </lineage>
</organism>
<dbReference type="Pfam" id="PF22741">
    <property type="entry name" value="PTP-NADK"/>
    <property type="match status" value="1"/>
</dbReference>
<feature type="domain" description="Tyrosine specific protein phosphatases" evidence="2">
    <location>
        <begin position="121"/>
        <end position="186"/>
    </location>
</feature>
<dbReference type="PROSITE" id="PS50056">
    <property type="entry name" value="TYR_PHOSPHATASE_2"/>
    <property type="match status" value="1"/>
</dbReference>
<dbReference type="PANTHER" id="PTHR31126:SF72">
    <property type="entry name" value="DUAL SPECIFICITY PROTEIN PHOSPHATASE TPBA"/>
    <property type="match status" value="1"/>
</dbReference>
<dbReference type="Proteomes" id="UP000236752">
    <property type="component" value="Unassembled WGS sequence"/>
</dbReference>
<dbReference type="SUPFAM" id="SSF52799">
    <property type="entry name" value="(Phosphotyrosine protein) phosphatases II"/>
    <property type="match status" value="1"/>
</dbReference>
<dbReference type="OrthoDB" id="9814896at2"/>
<evidence type="ECO:0000256" key="1">
    <source>
        <dbReference type="ARBA" id="ARBA00009580"/>
    </source>
</evidence>
<proteinExistence type="inferred from homology"/>
<dbReference type="InterPro" id="IPR029021">
    <property type="entry name" value="Prot-tyrosine_phosphatase-like"/>
</dbReference>
<dbReference type="Gene3D" id="3.90.190.10">
    <property type="entry name" value="Protein tyrosine phosphatase superfamily"/>
    <property type="match status" value="1"/>
</dbReference>
<dbReference type="InterPro" id="IPR016130">
    <property type="entry name" value="Tyr_Pase_AS"/>
</dbReference>
<name>A0A1H5RXZ6_9RHOB</name>
<reference evidence="3 4" key="1">
    <citation type="submission" date="2016-10" db="EMBL/GenBank/DDBJ databases">
        <authorList>
            <person name="de Groot N.N."/>
        </authorList>
    </citation>
    <scope>NUCLEOTIDE SEQUENCE [LARGE SCALE GENOMIC DNA]</scope>
    <source>
        <strain evidence="3 4">DSM 26915</strain>
    </source>
</reference>
<evidence type="ECO:0000313" key="4">
    <source>
        <dbReference type="Proteomes" id="UP000236752"/>
    </source>
</evidence>
<gene>
    <name evidence="3" type="ORF">SAMN04488045_0022</name>
</gene>
<dbReference type="AlphaFoldDB" id="A0A1H5RXZ6"/>
<dbReference type="EMBL" id="FNUZ01000001">
    <property type="protein sequence ID" value="SEF42994.1"/>
    <property type="molecule type" value="Genomic_DNA"/>
</dbReference>
<dbReference type="GO" id="GO:0016791">
    <property type="term" value="F:phosphatase activity"/>
    <property type="evidence" value="ECO:0007669"/>
    <property type="project" value="TreeGrafter"/>
</dbReference>